<organism evidence="2 3">
    <name type="scientific">Chlorobium phaeovibrioides</name>
    <dbReference type="NCBI Taxonomy" id="1094"/>
    <lineage>
        <taxon>Bacteria</taxon>
        <taxon>Pseudomonadati</taxon>
        <taxon>Chlorobiota</taxon>
        <taxon>Chlorobiia</taxon>
        <taxon>Chlorobiales</taxon>
        <taxon>Chlorobiaceae</taxon>
        <taxon>Chlorobium/Pelodictyon group</taxon>
        <taxon>Chlorobium</taxon>
    </lineage>
</organism>
<dbReference type="EMBL" id="RXYK01000001">
    <property type="protein sequence ID" value="RTY39977.1"/>
    <property type="molecule type" value="Genomic_DNA"/>
</dbReference>
<protein>
    <submittedName>
        <fullName evidence="2">Nif11-like leader peptide family natural product</fullName>
    </submittedName>
</protein>
<dbReference type="NCBIfam" id="TIGR03798">
    <property type="entry name" value="leader_Nif11"/>
    <property type="match status" value="1"/>
</dbReference>
<dbReference type="AlphaFoldDB" id="A0A432AX45"/>
<accession>A0A432AX45</accession>
<evidence type="ECO:0000259" key="1">
    <source>
        <dbReference type="Pfam" id="PF07862"/>
    </source>
</evidence>
<comment type="caution">
    <text evidence="2">The sequence shown here is derived from an EMBL/GenBank/DDBJ whole genome shotgun (WGS) entry which is preliminary data.</text>
</comment>
<gene>
    <name evidence="2" type="ORF">EKD02_00850</name>
</gene>
<dbReference type="InterPro" id="IPR012903">
    <property type="entry name" value="Nif11"/>
</dbReference>
<evidence type="ECO:0000313" key="3">
    <source>
        <dbReference type="Proteomes" id="UP000279908"/>
    </source>
</evidence>
<dbReference type="InterPro" id="IPR022516">
    <property type="entry name" value="CHP03798_Ocin"/>
</dbReference>
<dbReference type="Pfam" id="PF07862">
    <property type="entry name" value="Nif11"/>
    <property type="match status" value="1"/>
</dbReference>
<sequence length="79" mass="8653">MSIEQAKLALEKVKSDKAFADQAMAIENLDERIKFINESGFECTLEEVKAASEELGDADLDNVAGGCFAHCHLCSKKVF</sequence>
<reference evidence="2 3" key="1">
    <citation type="submission" date="2018-12" db="EMBL/GenBank/DDBJ databases">
        <authorList>
            <person name="Lunina O.N."/>
            <person name="Grouzdev D.S."/>
            <person name="Gorlenko V.M."/>
            <person name="Savvichev A.S."/>
        </authorList>
    </citation>
    <scope>NUCLEOTIDE SEQUENCE [LARGE SCALE GENOMIC DNA]</scope>
    <source>
        <strain evidence="2 3">BrKhr-17</strain>
    </source>
</reference>
<name>A0A432AX45_CHLPH</name>
<proteinExistence type="predicted"/>
<dbReference type="Proteomes" id="UP000279908">
    <property type="component" value="Unassembled WGS sequence"/>
</dbReference>
<dbReference type="RefSeq" id="WP_126383345.1">
    <property type="nucleotide sequence ID" value="NZ_RXYK01000001.1"/>
</dbReference>
<feature type="domain" description="Nif11" evidence="1">
    <location>
        <begin position="1"/>
        <end position="47"/>
    </location>
</feature>
<evidence type="ECO:0000313" key="2">
    <source>
        <dbReference type="EMBL" id="RTY39977.1"/>
    </source>
</evidence>